<accession>A0AAN9FBC5</accession>
<proteinExistence type="predicted"/>
<protein>
    <submittedName>
        <fullName evidence="1">Uncharacterized protein</fullName>
    </submittedName>
</protein>
<gene>
    <name evidence="1" type="ORF">RIF29_14466</name>
</gene>
<reference evidence="1 2" key="1">
    <citation type="submission" date="2024-01" db="EMBL/GenBank/DDBJ databases">
        <title>The genomes of 5 underutilized Papilionoideae crops provide insights into root nodulation and disease resistanc.</title>
        <authorList>
            <person name="Yuan L."/>
        </authorList>
    </citation>
    <scope>NUCLEOTIDE SEQUENCE [LARGE SCALE GENOMIC DNA]</scope>
    <source>
        <strain evidence="1">ZHUSHIDOU_FW_LH</strain>
        <tissue evidence="1">Leaf</tissue>
    </source>
</reference>
<sequence length="107" mass="11761">MLIFCKQEQGLTLHKLAEASHMDITSTSISKCESAKSAVKSEDTFALDRSGVDCSHRFVDLSPLVDLSPNSVDTMLKRMVLSTFSPDRKFLGSIAHDQMLKVNSEGV</sequence>
<dbReference type="EMBL" id="JAYWIO010000003">
    <property type="protein sequence ID" value="KAK7273417.1"/>
    <property type="molecule type" value="Genomic_DNA"/>
</dbReference>
<dbReference type="AlphaFoldDB" id="A0AAN9FBC5"/>
<dbReference type="Proteomes" id="UP001372338">
    <property type="component" value="Unassembled WGS sequence"/>
</dbReference>
<keyword evidence="2" id="KW-1185">Reference proteome</keyword>
<evidence type="ECO:0000313" key="2">
    <source>
        <dbReference type="Proteomes" id="UP001372338"/>
    </source>
</evidence>
<name>A0AAN9FBC5_CROPI</name>
<organism evidence="1 2">
    <name type="scientific">Crotalaria pallida</name>
    <name type="common">Smooth rattlebox</name>
    <name type="synonym">Crotalaria striata</name>
    <dbReference type="NCBI Taxonomy" id="3830"/>
    <lineage>
        <taxon>Eukaryota</taxon>
        <taxon>Viridiplantae</taxon>
        <taxon>Streptophyta</taxon>
        <taxon>Embryophyta</taxon>
        <taxon>Tracheophyta</taxon>
        <taxon>Spermatophyta</taxon>
        <taxon>Magnoliopsida</taxon>
        <taxon>eudicotyledons</taxon>
        <taxon>Gunneridae</taxon>
        <taxon>Pentapetalae</taxon>
        <taxon>rosids</taxon>
        <taxon>fabids</taxon>
        <taxon>Fabales</taxon>
        <taxon>Fabaceae</taxon>
        <taxon>Papilionoideae</taxon>
        <taxon>50 kb inversion clade</taxon>
        <taxon>genistoids sensu lato</taxon>
        <taxon>core genistoids</taxon>
        <taxon>Crotalarieae</taxon>
        <taxon>Crotalaria</taxon>
    </lineage>
</organism>
<evidence type="ECO:0000313" key="1">
    <source>
        <dbReference type="EMBL" id="KAK7273417.1"/>
    </source>
</evidence>
<comment type="caution">
    <text evidence="1">The sequence shown here is derived from an EMBL/GenBank/DDBJ whole genome shotgun (WGS) entry which is preliminary data.</text>
</comment>